<dbReference type="Ensembl" id="ENSCINT00000036036.1">
    <property type="protein sequence ID" value="ENSCINP00000033228.1"/>
    <property type="gene ID" value="ENSCING00000020053.1"/>
</dbReference>
<evidence type="ECO:0000313" key="2">
    <source>
        <dbReference type="Proteomes" id="UP000008144"/>
    </source>
</evidence>
<dbReference type="Proteomes" id="UP000008144">
    <property type="component" value="Chromosome 4"/>
</dbReference>
<organism evidence="1 2">
    <name type="scientific">Ciona intestinalis</name>
    <name type="common">Transparent sea squirt</name>
    <name type="synonym">Ascidia intestinalis</name>
    <dbReference type="NCBI Taxonomy" id="7719"/>
    <lineage>
        <taxon>Eukaryota</taxon>
        <taxon>Metazoa</taxon>
        <taxon>Chordata</taxon>
        <taxon>Tunicata</taxon>
        <taxon>Ascidiacea</taxon>
        <taxon>Phlebobranchia</taxon>
        <taxon>Cionidae</taxon>
        <taxon>Ciona</taxon>
    </lineage>
</organism>
<reference evidence="1" key="3">
    <citation type="submission" date="2025-08" db="UniProtKB">
        <authorList>
            <consortium name="Ensembl"/>
        </authorList>
    </citation>
    <scope>IDENTIFICATION</scope>
</reference>
<dbReference type="AlphaFoldDB" id="H2XU94"/>
<dbReference type="HOGENOM" id="CLU_3111564_0_0_1"/>
<keyword evidence="2" id="KW-1185">Reference proteome</keyword>
<name>H2XU94_CIOIN</name>
<reference evidence="1" key="4">
    <citation type="submission" date="2025-09" db="UniProtKB">
        <authorList>
            <consortium name="Ensembl"/>
        </authorList>
    </citation>
    <scope>IDENTIFICATION</scope>
</reference>
<proteinExistence type="predicted"/>
<accession>H2XU94</accession>
<reference evidence="2" key="1">
    <citation type="journal article" date="2002" name="Science">
        <title>The draft genome of Ciona intestinalis: insights into chordate and vertebrate origins.</title>
        <authorList>
            <person name="Dehal P."/>
            <person name="Satou Y."/>
            <person name="Campbell R.K."/>
            <person name="Chapman J."/>
            <person name="Degnan B."/>
            <person name="De Tomaso A."/>
            <person name="Davidson B."/>
            <person name="Di Gregorio A."/>
            <person name="Gelpke M."/>
            <person name="Goodstein D.M."/>
            <person name="Harafuji N."/>
            <person name="Hastings K.E."/>
            <person name="Ho I."/>
            <person name="Hotta K."/>
            <person name="Huang W."/>
            <person name="Kawashima T."/>
            <person name="Lemaire P."/>
            <person name="Martinez D."/>
            <person name="Meinertzhagen I.A."/>
            <person name="Necula S."/>
            <person name="Nonaka M."/>
            <person name="Putnam N."/>
            <person name="Rash S."/>
            <person name="Saiga H."/>
            <person name="Satake M."/>
            <person name="Terry A."/>
            <person name="Yamada L."/>
            <person name="Wang H.G."/>
            <person name="Awazu S."/>
            <person name="Azumi K."/>
            <person name="Boore J."/>
            <person name="Branno M."/>
            <person name="Chin-Bow S."/>
            <person name="DeSantis R."/>
            <person name="Doyle S."/>
            <person name="Francino P."/>
            <person name="Keys D.N."/>
            <person name="Haga S."/>
            <person name="Hayashi H."/>
            <person name="Hino K."/>
            <person name="Imai K.S."/>
            <person name="Inaba K."/>
            <person name="Kano S."/>
            <person name="Kobayashi K."/>
            <person name="Kobayashi M."/>
            <person name="Lee B.I."/>
            <person name="Makabe K.W."/>
            <person name="Manohar C."/>
            <person name="Matassi G."/>
            <person name="Medina M."/>
            <person name="Mochizuki Y."/>
            <person name="Mount S."/>
            <person name="Morishita T."/>
            <person name="Miura S."/>
            <person name="Nakayama A."/>
            <person name="Nishizaka S."/>
            <person name="Nomoto H."/>
            <person name="Ohta F."/>
            <person name="Oishi K."/>
            <person name="Rigoutsos I."/>
            <person name="Sano M."/>
            <person name="Sasaki A."/>
            <person name="Sasakura Y."/>
            <person name="Shoguchi E."/>
            <person name="Shin-i T."/>
            <person name="Spagnuolo A."/>
            <person name="Stainier D."/>
            <person name="Suzuki M.M."/>
            <person name="Tassy O."/>
            <person name="Takatori N."/>
            <person name="Tokuoka M."/>
            <person name="Yagi K."/>
            <person name="Yoshizaki F."/>
            <person name="Wada S."/>
            <person name="Zhang C."/>
            <person name="Hyatt P.D."/>
            <person name="Larimer F."/>
            <person name="Detter C."/>
            <person name="Doggett N."/>
            <person name="Glavina T."/>
            <person name="Hawkins T."/>
            <person name="Richardson P."/>
            <person name="Lucas S."/>
            <person name="Kohara Y."/>
            <person name="Levine M."/>
            <person name="Satoh N."/>
            <person name="Rokhsar D.S."/>
        </authorList>
    </citation>
    <scope>NUCLEOTIDE SEQUENCE [LARGE SCALE GENOMIC DNA]</scope>
</reference>
<protein>
    <submittedName>
        <fullName evidence="1">Uncharacterized protein</fullName>
    </submittedName>
</protein>
<sequence length="51" mass="6242">MFIFVQPRNVSYFYKGLTITATKEYYKSMVYRMSRQWVILILSDLKCHLRC</sequence>
<evidence type="ECO:0000313" key="1">
    <source>
        <dbReference type="Ensembl" id="ENSCINP00000033228.1"/>
    </source>
</evidence>
<dbReference type="EMBL" id="EAAA01001918">
    <property type="status" value="NOT_ANNOTATED_CDS"/>
    <property type="molecule type" value="Genomic_DNA"/>
</dbReference>
<dbReference type="InParanoid" id="H2XU94"/>
<reference evidence="1" key="2">
    <citation type="journal article" date="2008" name="Genome Biol.">
        <title>Improved genome assembly and evidence-based global gene model set for the chordate Ciona intestinalis: new insight into intron and operon populations.</title>
        <authorList>
            <person name="Satou Y."/>
            <person name="Mineta K."/>
            <person name="Ogasawara M."/>
            <person name="Sasakura Y."/>
            <person name="Shoguchi E."/>
            <person name="Ueno K."/>
            <person name="Yamada L."/>
            <person name="Matsumoto J."/>
            <person name="Wasserscheid J."/>
            <person name="Dewar K."/>
            <person name="Wiley G.B."/>
            <person name="Macmil S.L."/>
            <person name="Roe B.A."/>
            <person name="Zeller R.W."/>
            <person name="Hastings K.E."/>
            <person name="Lemaire P."/>
            <person name="Lindquist E."/>
            <person name="Endo T."/>
            <person name="Hotta K."/>
            <person name="Inaba K."/>
        </authorList>
    </citation>
    <scope>NUCLEOTIDE SEQUENCE [LARGE SCALE GENOMIC DNA]</scope>
    <source>
        <strain evidence="1">wild type</strain>
    </source>
</reference>